<dbReference type="Proteomes" id="UP000030106">
    <property type="component" value="Unassembled WGS sequence"/>
</dbReference>
<protein>
    <submittedName>
        <fullName evidence="9">Glutathione import ATP-binding protein GsiA</fullName>
    </submittedName>
</protein>
<dbReference type="PROSITE" id="PS50893">
    <property type="entry name" value="ABC_TRANSPORTER_2"/>
    <property type="match status" value="2"/>
</dbReference>
<evidence type="ECO:0000256" key="1">
    <source>
        <dbReference type="ARBA" id="ARBA00004202"/>
    </source>
</evidence>
<dbReference type="GO" id="GO:0005524">
    <property type="term" value="F:ATP binding"/>
    <property type="evidence" value="ECO:0007669"/>
    <property type="project" value="UniProtKB-KW"/>
</dbReference>
<comment type="caution">
    <text evidence="9">The sequence shown here is derived from an EMBL/GenBank/DDBJ whole genome shotgun (WGS) entry which is preliminary data.</text>
</comment>
<evidence type="ECO:0000256" key="4">
    <source>
        <dbReference type="ARBA" id="ARBA00022741"/>
    </source>
</evidence>
<dbReference type="Gene3D" id="3.40.50.300">
    <property type="entry name" value="P-loop containing nucleotide triphosphate hydrolases"/>
    <property type="match status" value="2"/>
</dbReference>
<keyword evidence="5 9" id="KW-0067">ATP-binding</keyword>
<evidence type="ECO:0000256" key="5">
    <source>
        <dbReference type="ARBA" id="ARBA00022840"/>
    </source>
</evidence>
<dbReference type="InterPro" id="IPR013563">
    <property type="entry name" value="Oligopep_ABC_C"/>
</dbReference>
<feature type="domain" description="ABC transporter" evidence="8">
    <location>
        <begin position="265"/>
        <end position="515"/>
    </location>
</feature>
<name>A0A0A2VY73_BEABA</name>
<keyword evidence="6" id="KW-0472">Membrane</keyword>
<keyword evidence="3" id="KW-1003">Cell membrane</keyword>
<feature type="compositionally biased region" description="Basic residues" evidence="7">
    <location>
        <begin position="726"/>
        <end position="753"/>
    </location>
</feature>
<dbReference type="InterPro" id="IPR050388">
    <property type="entry name" value="ABC_Ni/Peptide_Import"/>
</dbReference>
<keyword evidence="4" id="KW-0547">Nucleotide-binding</keyword>
<feature type="region of interest" description="Disordered" evidence="7">
    <location>
        <begin position="854"/>
        <end position="894"/>
    </location>
</feature>
<evidence type="ECO:0000256" key="6">
    <source>
        <dbReference type="ARBA" id="ARBA00023136"/>
    </source>
</evidence>
<dbReference type="PROSITE" id="PS00211">
    <property type="entry name" value="ABC_TRANSPORTER_1"/>
    <property type="match status" value="2"/>
</dbReference>
<dbReference type="Pfam" id="PF00005">
    <property type="entry name" value="ABC_tran"/>
    <property type="match status" value="2"/>
</dbReference>
<dbReference type="AlphaFoldDB" id="A0A0A2VY73"/>
<feature type="domain" description="ABC transporter" evidence="8">
    <location>
        <begin position="1"/>
        <end position="205"/>
    </location>
</feature>
<dbReference type="InterPro" id="IPR027417">
    <property type="entry name" value="P-loop_NTPase"/>
</dbReference>
<dbReference type="PANTHER" id="PTHR43297">
    <property type="entry name" value="OLIGOPEPTIDE TRANSPORT ATP-BINDING PROTEIN APPD"/>
    <property type="match status" value="1"/>
</dbReference>
<keyword evidence="2" id="KW-0813">Transport</keyword>
<dbReference type="SMART" id="SM00382">
    <property type="entry name" value="AAA"/>
    <property type="match status" value="2"/>
</dbReference>
<dbReference type="AntiFam" id="ANF00095">
    <property type="entry name" value="Shadow ORF (opposite ABC transporters)"/>
</dbReference>
<feature type="compositionally biased region" description="Low complexity" evidence="7">
    <location>
        <begin position="858"/>
        <end position="871"/>
    </location>
</feature>
<dbReference type="HOGENOM" id="CLU_309487_0_0_1"/>
<dbReference type="NCBIfam" id="TIGR01727">
    <property type="entry name" value="oligo_HPY"/>
    <property type="match status" value="2"/>
</dbReference>
<evidence type="ECO:0000256" key="7">
    <source>
        <dbReference type="SAM" id="MobiDB-lite"/>
    </source>
</evidence>
<feature type="compositionally biased region" description="Basic and acidic residues" evidence="7">
    <location>
        <begin position="876"/>
        <end position="894"/>
    </location>
</feature>
<accession>A0A0A2VY73</accession>
<dbReference type="InterPro" id="IPR003439">
    <property type="entry name" value="ABC_transporter-like_ATP-bd"/>
</dbReference>
<dbReference type="GO" id="GO:0016887">
    <property type="term" value="F:ATP hydrolysis activity"/>
    <property type="evidence" value="ECO:0007669"/>
    <property type="project" value="InterPro"/>
</dbReference>
<dbReference type="InterPro" id="IPR017871">
    <property type="entry name" value="ABC_transporter-like_CS"/>
</dbReference>
<dbReference type="CDD" id="cd03257">
    <property type="entry name" value="ABC_NikE_OppD_transporters"/>
    <property type="match status" value="2"/>
</dbReference>
<dbReference type="EMBL" id="ANFO01000239">
    <property type="protein sequence ID" value="KGQ11115.1"/>
    <property type="molecule type" value="Genomic_DNA"/>
</dbReference>
<evidence type="ECO:0000259" key="8">
    <source>
        <dbReference type="PROSITE" id="PS50893"/>
    </source>
</evidence>
<proteinExistence type="predicted"/>
<dbReference type="SUPFAM" id="SSF52540">
    <property type="entry name" value="P-loop containing nucleoside triphosphate hydrolases"/>
    <property type="match status" value="2"/>
</dbReference>
<dbReference type="NCBIfam" id="NF008453">
    <property type="entry name" value="PRK11308.1"/>
    <property type="match status" value="2"/>
</dbReference>
<evidence type="ECO:0000313" key="9">
    <source>
        <dbReference type="EMBL" id="KGQ11115.1"/>
    </source>
</evidence>
<gene>
    <name evidence="9" type="ORF">BBAD15_g3128</name>
</gene>
<dbReference type="PANTHER" id="PTHR43297:SF2">
    <property type="entry name" value="DIPEPTIDE TRANSPORT ATP-BINDING PROTEIN DPPD"/>
    <property type="match status" value="1"/>
</dbReference>
<evidence type="ECO:0000313" key="10">
    <source>
        <dbReference type="Proteomes" id="UP000030106"/>
    </source>
</evidence>
<dbReference type="STRING" id="1245745.A0A0A2VY73"/>
<evidence type="ECO:0000256" key="3">
    <source>
        <dbReference type="ARBA" id="ARBA00022475"/>
    </source>
</evidence>
<organism evidence="9 10">
    <name type="scientific">Beauveria bassiana D1-5</name>
    <dbReference type="NCBI Taxonomy" id="1245745"/>
    <lineage>
        <taxon>Eukaryota</taxon>
        <taxon>Fungi</taxon>
        <taxon>Dikarya</taxon>
        <taxon>Ascomycota</taxon>
        <taxon>Pezizomycotina</taxon>
        <taxon>Sordariomycetes</taxon>
        <taxon>Hypocreomycetidae</taxon>
        <taxon>Hypocreales</taxon>
        <taxon>Cordycipitaceae</taxon>
        <taxon>Beauveria</taxon>
    </lineage>
</organism>
<dbReference type="FunFam" id="3.40.50.300:FF:000016">
    <property type="entry name" value="Oligopeptide ABC transporter ATP-binding component"/>
    <property type="match status" value="2"/>
</dbReference>
<dbReference type="Pfam" id="PF08352">
    <property type="entry name" value="oligo_HPY"/>
    <property type="match status" value="2"/>
</dbReference>
<dbReference type="GO" id="GO:0015833">
    <property type="term" value="P:peptide transport"/>
    <property type="evidence" value="ECO:0007669"/>
    <property type="project" value="InterPro"/>
</dbReference>
<dbReference type="InterPro" id="IPR003593">
    <property type="entry name" value="AAA+_ATPase"/>
</dbReference>
<comment type="subcellular location">
    <subcellularLocation>
        <location evidence="1">Cell membrane</location>
        <topology evidence="1">Peripheral membrane protein</topology>
    </subcellularLocation>
</comment>
<feature type="region of interest" description="Disordered" evidence="7">
    <location>
        <begin position="716"/>
        <end position="774"/>
    </location>
</feature>
<feature type="compositionally biased region" description="Basic and acidic residues" evidence="7">
    <location>
        <begin position="761"/>
        <end position="772"/>
    </location>
</feature>
<evidence type="ECO:0000256" key="2">
    <source>
        <dbReference type="ARBA" id="ARBA00022448"/>
    </source>
</evidence>
<sequence>MSLMGLLPPQAARIDGGEILFQGKNLLGLKPAQMADLRGNELAMIFQEPMTALNPVLTIGDQLCEPLIRHRGETPKAAWHLAMQMLTDVGLARAESLMASYPHQLSGGMLQRVMIAMALSCRPKLLIADEPTTALDVTVQAQILRLLRDQARQHRMALMLITHDLGVIAQMAEHVVVMYAGRIVEQGPTAEVLRHPLHPYTQGLIASRPVPGERRRRLYSIPGQVPDLAALPPYCAFTDRCERATDRCRRGIPALLGQQRQAACFHIEGLKKYFPLRDGLFGQQTGELRAVDGVSFHIRQGTIFGLVGESGSGKTTVGRTLLGLYDKTAGSVKYRGQELSELSAKASRALRPKIQLVFQDPYSSLNPRIRVGDAIGEAMLEHKLCTRAELRDKVLEVMKICGLAPQHYNRFPHEFSGGQRQRIGIARALILNPDFIIADEPISALDVSIQAQIINLFSDLRDERGVTFLFISHDLGVVEHLCDDVAVMYLGQLVETASRDTLFSRPLHPYTQALLAAVPTLDPDSEPVAAIQGEIPDPSRPPSGCRFSSRCPQVTDRCRQEVPGLREVGDAHRVACHLLQQVQQLVYLIRRALVNVIHVIKQEEIIKHHGEVLAVDFTLLGRYRPAVEPEVTAVRGIKANQQVSQRGFPAAVAAHQKHKLALGETKIKRPEGKTLPLFALIFVANIGQFKAVKPGRAFQRQQLFLRQIGFKLGDSLERDTGAGQRRQGRQNAFHRHNHVQKNHGVAGHHRRTERQRLPQPVEHHADKREEQHAAPALRQAVKNIPASALDANRLYVLAQRPVDEMPPAGRVQAKFTPAVEQFFTLGNQRIFPLPRATQQPQRFAVGGAVAHCPQGKYQQRQQQNLPRQRAQVDQAADNRRPVDKQPRQADEKDHQRVEILGQYRHRLCHTGFLQLGPGGFADVVHHLFTQRGLHFLPEPHKQRFCQYAGAQH</sequence>
<dbReference type="GO" id="GO:0005886">
    <property type="term" value="C:plasma membrane"/>
    <property type="evidence" value="ECO:0007669"/>
    <property type="project" value="UniProtKB-SubCell"/>
</dbReference>
<reference evidence="9 10" key="1">
    <citation type="submission" date="2012-10" db="EMBL/GenBank/DDBJ databases">
        <title>Genome sequencing and analysis of entomopathogenic fungi Beauveria bassiana D1-5.</title>
        <authorList>
            <person name="Li Q."/>
            <person name="Wang L."/>
            <person name="Zhang Z."/>
            <person name="Wang Q."/>
            <person name="Ren J."/>
            <person name="Wang M."/>
            <person name="Xu W."/>
            <person name="Wang J."/>
            <person name="Lu Y."/>
            <person name="Du Q."/>
            <person name="Sun Z."/>
        </authorList>
    </citation>
    <scope>NUCLEOTIDE SEQUENCE [LARGE SCALE GENOMIC DNA]</scope>
    <source>
        <strain evidence="9 10">D1-5</strain>
    </source>
</reference>